<keyword evidence="2" id="KW-1185">Reference proteome</keyword>
<organism evidence="1 2">
    <name type="scientific">Anisodus acutangulus</name>
    <dbReference type="NCBI Taxonomy" id="402998"/>
    <lineage>
        <taxon>Eukaryota</taxon>
        <taxon>Viridiplantae</taxon>
        <taxon>Streptophyta</taxon>
        <taxon>Embryophyta</taxon>
        <taxon>Tracheophyta</taxon>
        <taxon>Spermatophyta</taxon>
        <taxon>Magnoliopsida</taxon>
        <taxon>eudicotyledons</taxon>
        <taxon>Gunneridae</taxon>
        <taxon>Pentapetalae</taxon>
        <taxon>asterids</taxon>
        <taxon>lamiids</taxon>
        <taxon>Solanales</taxon>
        <taxon>Solanaceae</taxon>
        <taxon>Solanoideae</taxon>
        <taxon>Hyoscyameae</taxon>
        <taxon>Anisodus</taxon>
    </lineage>
</organism>
<evidence type="ECO:0000313" key="1">
    <source>
        <dbReference type="EMBL" id="KAJ8574017.1"/>
    </source>
</evidence>
<comment type="caution">
    <text evidence="1">The sequence shown here is derived from an EMBL/GenBank/DDBJ whole genome shotgun (WGS) entry which is preliminary data.</text>
</comment>
<gene>
    <name evidence="1" type="ORF">K7X08_010528</name>
</gene>
<name>A0A9Q1N1C0_9SOLA</name>
<dbReference type="EMBL" id="JAJAGQ010000001">
    <property type="protein sequence ID" value="KAJ8574017.1"/>
    <property type="molecule type" value="Genomic_DNA"/>
</dbReference>
<sequence length="100" mass="11457">MIKSRRILAASPSKVIVTQPRVFRKQSFCSTKTEVLWNQILMIKSRRILVASPSEVVVTQVLKAIIWKLFTLSRIFITLSKDSLCADTKIMVSSAYKWLI</sequence>
<accession>A0A9Q1N1C0</accession>
<dbReference type="Proteomes" id="UP001152561">
    <property type="component" value="Unassembled WGS sequence"/>
</dbReference>
<evidence type="ECO:0000313" key="2">
    <source>
        <dbReference type="Proteomes" id="UP001152561"/>
    </source>
</evidence>
<proteinExistence type="predicted"/>
<dbReference type="AlphaFoldDB" id="A0A9Q1N1C0"/>
<reference evidence="2" key="1">
    <citation type="journal article" date="2023" name="Proc. Natl. Acad. Sci. U.S.A.">
        <title>Genomic and structural basis for evolution of tropane alkaloid biosynthesis.</title>
        <authorList>
            <person name="Wanga Y.-J."/>
            <person name="Taina T."/>
            <person name="Yua J.-Y."/>
            <person name="Lia J."/>
            <person name="Xua B."/>
            <person name="Chenc J."/>
            <person name="D'Auriad J.C."/>
            <person name="Huanga J.-P."/>
            <person name="Huanga S.-X."/>
        </authorList>
    </citation>
    <scope>NUCLEOTIDE SEQUENCE [LARGE SCALE GENOMIC DNA]</scope>
    <source>
        <strain evidence="2">cv. KIB-2019</strain>
    </source>
</reference>
<protein>
    <submittedName>
        <fullName evidence="1">Uncharacterized protein</fullName>
    </submittedName>
</protein>